<keyword evidence="7" id="KW-0949">S-adenosyl-L-methionine</keyword>
<dbReference type="CDD" id="cd01420">
    <property type="entry name" value="MoaC_PE"/>
    <property type="match status" value="1"/>
</dbReference>
<keyword evidence="6" id="KW-0004">4Fe-4S</keyword>
<comment type="pathway">
    <text evidence="3">Cofactor biosynthesis; molybdopterin biosynthesis.</text>
</comment>
<dbReference type="InterPro" id="IPR007197">
    <property type="entry name" value="rSAM"/>
</dbReference>
<evidence type="ECO:0000313" key="18">
    <source>
        <dbReference type="Proteomes" id="UP001527925"/>
    </source>
</evidence>
<dbReference type="InterPro" id="IPR040064">
    <property type="entry name" value="MoaA-like"/>
</dbReference>
<comment type="catalytic activity">
    <reaction evidence="1">
        <text>(8S)-3',8-cyclo-7,8-dihydroguanosine 5'-triphosphate = cyclic pyranopterin phosphate + diphosphate</text>
        <dbReference type="Rhea" id="RHEA:49580"/>
        <dbReference type="ChEBI" id="CHEBI:33019"/>
        <dbReference type="ChEBI" id="CHEBI:59648"/>
        <dbReference type="ChEBI" id="CHEBI:131766"/>
        <dbReference type="EC" id="4.6.1.17"/>
    </reaction>
</comment>
<dbReference type="InterPro" id="IPR010505">
    <property type="entry name" value="MoaA_twitch"/>
</dbReference>
<protein>
    <recommendedName>
        <fullName evidence="16">Radical SAM core domain-containing protein</fullName>
    </recommendedName>
</protein>
<reference evidence="17 18" key="1">
    <citation type="submission" date="2023-09" db="EMBL/GenBank/DDBJ databases">
        <title>Pangenome analysis of Batrachochytrium dendrobatidis and related Chytrids.</title>
        <authorList>
            <person name="Yacoub M.N."/>
            <person name="Stajich J.E."/>
            <person name="James T.Y."/>
        </authorList>
    </citation>
    <scope>NUCLEOTIDE SEQUENCE [LARGE SCALE GENOMIC DNA]</scope>
    <source>
        <strain evidence="17 18">JEL0888</strain>
    </source>
</reference>
<dbReference type="Gene3D" id="3.30.70.640">
    <property type="entry name" value="Molybdopterin cofactor biosynthesis C (MoaC) domain"/>
    <property type="match status" value="1"/>
</dbReference>
<evidence type="ECO:0000256" key="4">
    <source>
        <dbReference type="ARBA" id="ARBA00008484"/>
    </source>
</evidence>
<keyword evidence="12" id="KW-0342">GTP-binding</keyword>
<dbReference type="SFLD" id="SFLDG01386">
    <property type="entry name" value="main_SPASM_domain-containing"/>
    <property type="match status" value="1"/>
</dbReference>
<keyword evidence="14" id="KW-0456">Lyase</keyword>
<dbReference type="HAMAP" id="MF_01225_B">
    <property type="entry name" value="MoaA_B"/>
    <property type="match status" value="1"/>
</dbReference>
<keyword evidence="8" id="KW-0479">Metal-binding</keyword>
<keyword evidence="9" id="KW-0547">Nucleotide-binding</keyword>
<dbReference type="CDD" id="cd01335">
    <property type="entry name" value="Radical_SAM"/>
    <property type="match status" value="1"/>
</dbReference>
<dbReference type="SFLD" id="SFLDG01067">
    <property type="entry name" value="SPASM/twitch_domain_containing"/>
    <property type="match status" value="1"/>
</dbReference>
<evidence type="ECO:0000256" key="3">
    <source>
        <dbReference type="ARBA" id="ARBA00005046"/>
    </source>
</evidence>
<dbReference type="InterPro" id="IPR000385">
    <property type="entry name" value="MoaA_NifB_PqqE_Fe-S-bd_CS"/>
</dbReference>
<dbReference type="SMART" id="SM00729">
    <property type="entry name" value="Elp3"/>
    <property type="match status" value="1"/>
</dbReference>
<accession>A0ABR4N0L6</accession>
<dbReference type="NCBIfam" id="NF006870">
    <property type="entry name" value="PRK09364.1"/>
    <property type="match status" value="1"/>
</dbReference>
<keyword evidence="18" id="KW-1185">Reference proteome</keyword>
<evidence type="ECO:0000256" key="10">
    <source>
        <dbReference type="ARBA" id="ARBA00023004"/>
    </source>
</evidence>
<feature type="domain" description="Radical SAM core" evidence="16">
    <location>
        <begin position="49"/>
        <end position="273"/>
    </location>
</feature>
<evidence type="ECO:0000256" key="14">
    <source>
        <dbReference type="ARBA" id="ARBA00023239"/>
    </source>
</evidence>
<dbReference type="Pfam" id="PF01967">
    <property type="entry name" value="MoaC"/>
    <property type="match status" value="1"/>
</dbReference>
<dbReference type="PANTHER" id="PTHR22960:SF0">
    <property type="entry name" value="MOLYBDENUM COFACTOR BIOSYNTHESIS PROTEIN 1"/>
    <property type="match status" value="1"/>
</dbReference>
<dbReference type="SFLD" id="SFLDS00029">
    <property type="entry name" value="Radical_SAM"/>
    <property type="match status" value="1"/>
</dbReference>
<dbReference type="InterPro" id="IPR047594">
    <property type="entry name" value="MoaC_bact/euk"/>
</dbReference>
<dbReference type="InterPro" id="IPR023045">
    <property type="entry name" value="MoaC"/>
</dbReference>
<evidence type="ECO:0000256" key="12">
    <source>
        <dbReference type="ARBA" id="ARBA00023134"/>
    </source>
</evidence>
<dbReference type="HAMAP" id="MF_01224_B">
    <property type="entry name" value="MoaC_B"/>
    <property type="match status" value="1"/>
</dbReference>
<dbReference type="SFLD" id="SFLDG01383">
    <property type="entry name" value="cyclic_pyranopterin_phosphate"/>
    <property type="match status" value="1"/>
</dbReference>
<sequence length="539" mass="58516">MLSGGAAEAAAAGAAAAVASSDPTAVRRRAQERIRAVDAELRASPLVDTFARRHTYLRISLTERCNLRCTYCMPADGVPLSPKCSLLSTDEVVRLARLFVQQGVTKIRLTGGEPTVRKDLLDVIAGLDELRPLGLAAIGMTTNGVALKRKLPALLASGLDQLNISLDTLDPVRFEQMTRRKGLDAVLDSIRAAVDMPFLAVKLNAVVIKGTNDDELAGFVRMTRDLPLYVRFIEYMPFDGNKWNKETFLPYKDMLARIAAEFPSITKTADDPNDTSKSYQVDGFRGRFGFITSMSEHFCGTCNRLRLLADGNMKVCLFGNAEVNLRDAMRRGASDDELVQLVNLAVHRKKKQHAGMFELARMPNRPMILIGGCPSTRPSLTHVGEDGRASMVDVSDKTETKRTAVAAGRVLLGRVAFELVRDNKSSKGDVLTVAQIAGIQAAKQTDLLIPLCHPLMLSKIGVHLELDEEAHAVDIRAQVTCTGKTGVEMEALVAVSVAACTVYDMCKAVDKGIIITDVRLVSKTGGKSGDFSADALQDR</sequence>
<dbReference type="InterPro" id="IPR058240">
    <property type="entry name" value="rSAM_sf"/>
</dbReference>
<dbReference type="InterPro" id="IPR002820">
    <property type="entry name" value="Mopterin_CF_biosynth-C_dom"/>
</dbReference>
<evidence type="ECO:0000256" key="15">
    <source>
        <dbReference type="ARBA" id="ARBA00048697"/>
    </source>
</evidence>
<dbReference type="InterPro" id="IPR013483">
    <property type="entry name" value="MoaA"/>
</dbReference>
<dbReference type="InterPro" id="IPR013785">
    <property type="entry name" value="Aldolase_TIM"/>
</dbReference>
<organism evidence="17 18">
    <name type="scientific">Polyrhizophydium stewartii</name>
    <dbReference type="NCBI Taxonomy" id="2732419"/>
    <lineage>
        <taxon>Eukaryota</taxon>
        <taxon>Fungi</taxon>
        <taxon>Fungi incertae sedis</taxon>
        <taxon>Chytridiomycota</taxon>
        <taxon>Chytridiomycota incertae sedis</taxon>
        <taxon>Chytridiomycetes</taxon>
        <taxon>Rhizophydiales</taxon>
        <taxon>Rhizophydiales incertae sedis</taxon>
        <taxon>Polyrhizophydium</taxon>
    </lineage>
</organism>
<evidence type="ECO:0000256" key="11">
    <source>
        <dbReference type="ARBA" id="ARBA00023014"/>
    </source>
</evidence>
<keyword evidence="10" id="KW-0408">Iron</keyword>
<comment type="caution">
    <text evidence="17">The sequence shown here is derived from an EMBL/GenBank/DDBJ whole genome shotgun (WGS) entry which is preliminary data.</text>
</comment>
<dbReference type="InterPro" id="IPR036522">
    <property type="entry name" value="MoaC_sf"/>
</dbReference>
<evidence type="ECO:0000256" key="5">
    <source>
        <dbReference type="ARBA" id="ARBA00009862"/>
    </source>
</evidence>
<evidence type="ECO:0000313" key="17">
    <source>
        <dbReference type="EMBL" id="KAL2913071.1"/>
    </source>
</evidence>
<dbReference type="CDD" id="cd21117">
    <property type="entry name" value="Twitch_MoaA"/>
    <property type="match status" value="1"/>
</dbReference>
<name>A0ABR4N0L6_9FUNG</name>
<dbReference type="Proteomes" id="UP001527925">
    <property type="component" value="Unassembled WGS sequence"/>
</dbReference>
<evidence type="ECO:0000256" key="7">
    <source>
        <dbReference type="ARBA" id="ARBA00022691"/>
    </source>
</evidence>
<dbReference type="Pfam" id="PF06463">
    <property type="entry name" value="Mob_synth_C"/>
    <property type="match status" value="1"/>
</dbReference>
<dbReference type="EMBL" id="JADGIZ020000052">
    <property type="protein sequence ID" value="KAL2913071.1"/>
    <property type="molecule type" value="Genomic_DNA"/>
</dbReference>
<evidence type="ECO:0000256" key="13">
    <source>
        <dbReference type="ARBA" id="ARBA00023150"/>
    </source>
</evidence>
<gene>
    <name evidence="17" type="ORF">HK105_207416</name>
</gene>
<dbReference type="InterPro" id="IPR050105">
    <property type="entry name" value="MoCo_biosynth_MoaA/MoaC"/>
</dbReference>
<comment type="catalytic activity">
    <reaction evidence="15">
        <text>GTP + AH2 + S-adenosyl-L-methionine = (8S)-3',8-cyclo-7,8-dihydroguanosine 5'-triphosphate + 5'-deoxyadenosine + L-methionine + A + H(+)</text>
        <dbReference type="Rhea" id="RHEA:49576"/>
        <dbReference type="ChEBI" id="CHEBI:13193"/>
        <dbReference type="ChEBI" id="CHEBI:15378"/>
        <dbReference type="ChEBI" id="CHEBI:17319"/>
        <dbReference type="ChEBI" id="CHEBI:17499"/>
        <dbReference type="ChEBI" id="CHEBI:37565"/>
        <dbReference type="ChEBI" id="CHEBI:57844"/>
        <dbReference type="ChEBI" id="CHEBI:59789"/>
        <dbReference type="ChEBI" id="CHEBI:131766"/>
        <dbReference type="EC" id="4.1.99.22"/>
    </reaction>
</comment>
<evidence type="ECO:0000256" key="8">
    <source>
        <dbReference type="ARBA" id="ARBA00022723"/>
    </source>
</evidence>
<dbReference type="PROSITE" id="PS01305">
    <property type="entry name" value="MOAA_NIFB_PQQE"/>
    <property type="match status" value="1"/>
</dbReference>
<dbReference type="PANTHER" id="PTHR22960">
    <property type="entry name" value="MOLYBDOPTERIN COFACTOR SYNTHESIS PROTEIN A"/>
    <property type="match status" value="1"/>
</dbReference>
<dbReference type="SUPFAM" id="SSF55040">
    <property type="entry name" value="Molybdenum cofactor biosynthesis protein C, MoaC"/>
    <property type="match status" value="1"/>
</dbReference>
<comment type="similarity">
    <text evidence="5">In the N-terminal section; belongs to the radical SAM superfamily. MoaA family.</text>
</comment>
<evidence type="ECO:0000256" key="1">
    <source>
        <dbReference type="ARBA" id="ARBA00001637"/>
    </source>
</evidence>
<keyword evidence="11" id="KW-0411">Iron-sulfur</keyword>
<comment type="cofactor">
    <cofactor evidence="2">
        <name>[4Fe-4S] cluster</name>
        <dbReference type="ChEBI" id="CHEBI:49883"/>
    </cofactor>
</comment>
<dbReference type="Gene3D" id="3.20.20.70">
    <property type="entry name" value="Aldolase class I"/>
    <property type="match status" value="1"/>
</dbReference>
<evidence type="ECO:0000256" key="2">
    <source>
        <dbReference type="ARBA" id="ARBA00001966"/>
    </source>
</evidence>
<dbReference type="NCBIfam" id="TIGR00581">
    <property type="entry name" value="moaC"/>
    <property type="match status" value="1"/>
</dbReference>
<dbReference type="SUPFAM" id="SSF102114">
    <property type="entry name" value="Radical SAM enzymes"/>
    <property type="match status" value="1"/>
</dbReference>
<proteinExistence type="inferred from homology"/>
<dbReference type="NCBIfam" id="TIGR02666">
    <property type="entry name" value="moaA"/>
    <property type="match status" value="1"/>
</dbReference>
<keyword evidence="13" id="KW-0501">Molybdenum cofactor biosynthesis</keyword>
<evidence type="ECO:0000259" key="16">
    <source>
        <dbReference type="PROSITE" id="PS51918"/>
    </source>
</evidence>
<dbReference type="InterPro" id="IPR006638">
    <property type="entry name" value="Elp3/MiaA/NifB-like_rSAM"/>
</dbReference>
<dbReference type="Pfam" id="PF04055">
    <property type="entry name" value="Radical_SAM"/>
    <property type="match status" value="1"/>
</dbReference>
<evidence type="ECO:0000256" key="9">
    <source>
        <dbReference type="ARBA" id="ARBA00022741"/>
    </source>
</evidence>
<comment type="similarity">
    <text evidence="4">In the C-terminal section; belongs to the MoaC family.</text>
</comment>
<dbReference type="PROSITE" id="PS51918">
    <property type="entry name" value="RADICAL_SAM"/>
    <property type="match status" value="1"/>
</dbReference>
<evidence type="ECO:0000256" key="6">
    <source>
        <dbReference type="ARBA" id="ARBA00022485"/>
    </source>
</evidence>